<keyword evidence="5" id="KW-0833">Ubl conjugation pathway</keyword>
<dbReference type="InterPro" id="IPR017930">
    <property type="entry name" value="Myb_dom"/>
</dbReference>
<dbReference type="GO" id="GO:0003677">
    <property type="term" value="F:DNA binding"/>
    <property type="evidence" value="ECO:0007669"/>
    <property type="project" value="UniProtKB-KW"/>
</dbReference>
<dbReference type="InterPro" id="IPR037518">
    <property type="entry name" value="MPN"/>
</dbReference>
<evidence type="ECO:0000256" key="13">
    <source>
        <dbReference type="ARBA" id="ARBA00023163"/>
    </source>
</evidence>
<keyword evidence="10" id="KW-0482">Metalloprotease</keyword>
<organism evidence="23 24">
    <name type="scientific">Ornithorhynchus anatinus</name>
    <name type="common">Duckbill platypus</name>
    <dbReference type="NCBI Taxonomy" id="9258"/>
    <lineage>
        <taxon>Eukaryota</taxon>
        <taxon>Metazoa</taxon>
        <taxon>Chordata</taxon>
        <taxon>Craniata</taxon>
        <taxon>Vertebrata</taxon>
        <taxon>Euteleostomi</taxon>
        <taxon>Mammalia</taxon>
        <taxon>Monotremata</taxon>
        <taxon>Ornithorhynchidae</taxon>
        <taxon>Ornithorhynchus</taxon>
    </lineage>
</organism>
<dbReference type="PROSITE" id="PS50934">
    <property type="entry name" value="SWIRM"/>
    <property type="match status" value="1"/>
</dbReference>
<dbReference type="FunFam" id="3.40.140.10:FF:000018">
    <property type="entry name" value="histone H2A deubiquitinase MYSM1 isoform X2"/>
    <property type="match status" value="1"/>
</dbReference>
<dbReference type="InterPro" id="IPR009057">
    <property type="entry name" value="Homeodomain-like_sf"/>
</dbReference>
<dbReference type="Gene3D" id="1.10.10.10">
    <property type="entry name" value="Winged helix-like DNA-binding domain superfamily/Winged helix DNA-binding domain"/>
    <property type="match status" value="1"/>
</dbReference>
<evidence type="ECO:0000256" key="6">
    <source>
        <dbReference type="ARBA" id="ARBA00022801"/>
    </source>
</evidence>
<keyword evidence="3" id="KW-0645">Protease</keyword>
<keyword evidence="12" id="KW-0010">Activator</keyword>
<sequence>GRGRRGGVAGAGPRLAGAGPGTDPSSPFRENYLDSSWRADGGPMPWALDGTISEENRVAIEKMLLEEQYPCPASAVAAPGVPRTGPDGAASPVRPAGGAAKWTAEERDLFEHGLARFGRRWTKIAKLIPGRTVFQVKGHARQYFKNKVRAGGGLGPEARRGRGTCPRIVLPSSPGRLVREAGRPGRRPRDPLPLHEDAPGDPAVRPAGGPPRGRPERARPPPPREPAGRRRPGPAEPPGGRGPGGRERAGRGPGPRGPAREAGGGEAARPPPDAGSGDDRSVIGDEEKRAVPEFFEGATTKTPERYLKIRNYILDQWERSKPRYLNKTSVRPGLKSCGDVNCIGRIHAYLESVGAINRGCGEEALPPRPGLCRSPTVSVGSTAPPPVCPFQRARRRRVRDPRGSRRDARDLEGRTFEVTGGGGGVRPRRSTVPASPGSAFDPFQLIPCSSFTAEKPEPFQVKVACEALLVMDLHAHTSMAEVIGLLGGRFSEADRLLEICTAEPCSSLSTGLQCEMDPVSQTQASEALAAAGYAVIGWYHSHPAFDPNPSLRDIDTQAKYQSYFSRGGAMFVGVIVSPYNRNNPLPYSQVTCLVISDETSPDGSYRLPYQFAMRQMPEEPRWELVFQKTRWIIEKYRLSHSGVPMGKIFHRASDLTCLQKLLASLRKTLGGPPRRFPAEEFLSRVQSLFLAASRAGPPAPPAAGSRPGSPRRGAP</sequence>
<keyword evidence="14" id="KW-0539">Nucleus</keyword>
<keyword evidence="24" id="KW-1185">Reference proteome</keyword>
<reference evidence="23" key="3">
    <citation type="submission" date="2025-09" db="UniProtKB">
        <authorList>
            <consortium name="Ensembl"/>
        </authorList>
    </citation>
    <scope>IDENTIFICATION</scope>
    <source>
        <strain evidence="23">Glennie</strain>
    </source>
</reference>
<accession>A0A6I8PPE1</accession>
<feature type="region of interest" description="Disordered" evidence="17">
    <location>
        <begin position="383"/>
        <end position="436"/>
    </location>
</feature>
<dbReference type="CDD" id="cd00167">
    <property type="entry name" value="SANT"/>
    <property type="match status" value="1"/>
</dbReference>
<reference evidence="23" key="2">
    <citation type="submission" date="2025-08" db="UniProtKB">
        <authorList>
            <consortium name="Ensembl"/>
        </authorList>
    </citation>
    <scope>IDENTIFICATION</scope>
    <source>
        <strain evidence="23">Glennie</strain>
    </source>
</reference>
<evidence type="ECO:0000256" key="17">
    <source>
        <dbReference type="SAM" id="MobiDB-lite"/>
    </source>
</evidence>
<dbReference type="InterPro" id="IPR036388">
    <property type="entry name" value="WH-like_DNA-bd_sf"/>
</dbReference>
<feature type="region of interest" description="Disordered" evidence="17">
    <location>
        <begin position="150"/>
        <end position="282"/>
    </location>
</feature>
<dbReference type="GO" id="GO:0042393">
    <property type="term" value="F:histone binding"/>
    <property type="evidence" value="ECO:0000318"/>
    <property type="project" value="GO_Central"/>
</dbReference>
<evidence type="ECO:0000256" key="16">
    <source>
        <dbReference type="ARBA" id="ARBA00070383"/>
    </source>
</evidence>
<feature type="region of interest" description="Disordered" evidence="17">
    <location>
        <begin position="692"/>
        <end position="715"/>
    </location>
</feature>
<proteinExistence type="inferred from homology"/>
<name>A0A6I8PPE1_ORNAN</name>
<dbReference type="SMART" id="SM00717">
    <property type="entry name" value="SANT"/>
    <property type="match status" value="1"/>
</dbReference>
<dbReference type="GO" id="GO:0005634">
    <property type="term" value="C:nucleus"/>
    <property type="evidence" value="ECO:0007669"/>
    <property type="project" value="UniProtKB-SubCell"/>
</dbReference>
<comment type="subcellular location">
    <subcellularLocation>
        <location evidence="1">Nucleus</location>
    </subcellularLocation>
</comment>
<dbReference type="FunCoup" id="A0A6I8PPE1">
    <property type="interactions" value="2702"/>
</dbReference>
<keyword evidence="8" id="KW-0156">Chromatin regulator</keyword>
<evidence type="ECO:0000256" key="4">
    <source>
        <dbReference type="ARBA" id="ARBA00022723"/>
    </source>
</evidence>
<evidence type="ECO:0000256" key="11">
    <source>
        <dbReference type="ARBA" id="ARBA00023125"/>
    </source>
</evidence>
<evidence type="ECO:0000259" key="19">
    <source>
        <dbReference type="PROSITE" id="PS50249"/>
    </source>
</evidence>
<dbReference type="InterPro" id="IPR050242">
    <property type="entry name" value="JAMM_MPN+_peptidase_M67A"/>
</dbReference>
<reference evidence="23 24" key="1">
    <citation type="journal article" date="2008" name="Nature">
        <title>Genome analysis of the platypus reveals unique signatures of evolution.</title>
        <authorList>
            <person name="Warren W.C."/>
            <person name="Hillier L.W."/>
            <person name="Marshall Graves J.A."/>
            <person name="Birney E."/>
            <person name="Ponting C.P."/>
            <person name="Grutzner F."/>
            <person name="Belov K."/>
            <person name="Miller W."/>
            <person name="Clarke L."/>
            <person name="Chinwalla A.T."/>
            <person name="Yang S.P."/>
            <person name="Heger A."/>
            <person name="Locke D.P."/>
            <person name="Miethke P."/>
            <person name="Waters P.D."/>
            <person name="Veyrunes F."/>
            <person name="Fulton L."/>
            <person name="Fulton B."/>
            <person name="Graves T."/>
            <person name="Wallis J."/>
            <person name="Puente X.S."/>
            <person name="Lopez-Otin C."/>
            <person name="Ordonez G.R."/>
            <person name="Eichler E.E."/>
            <person name="Chen L."/>
            <person name="Cheng Z."/>
            <person name="Deakin J.E."/>
            <person name="Alsop A."/>
            <person name="Thompson K."/>
            <person name="Kirby P."/>
            <person name="Papenfuss A.T."/>
            <person name="Wakefield M.J."/>
            <person name="Olender T."/>
            <person name="Lancet D."/>
            <person name="Huttley G.A."/>
            <person name="Smit A.F."/>
            <person name="Pask A."/>
            <person name="Temple-Smith P."/>
            <person name="Batzer M.A."/>
            <person name="Walker J.A."/>
            <person name="Konkel M.K."/>
            <person name="Harris R.S."/>
            <person name="Whittington C.M."/>
            <person name="Wong E.S."/>
            <person name="Gemmell N.J."/>
            <person name="Buschiazzo E."/>
            <person name="Vargas Jentzsch I.M."/>
            <person name="Merkel A."/>
            <person name="Schmitz J."/>
            <person name="Zemann A."/>
            <person name="Churakov G."/>
            <person name="Kriegs J.O."/>
            <person name="Brosius J."/>
            <person name="Murchison E.P."/>
            <person name="Sachidanandam R."/>
            <person name="Smith C."/>
            <person name="Hannon G.J."/>
            <person name="Tsend-Ayush E."/>
            <person name="McMillan D."/>
            <person name="Attenborough R."/>
            <person name="Rens W."/>
            <person name="Ferguson-Smith M."/>
            <person name="Lefevre C.M."/>
            <person name="Sharp J.A."/>
            <person name="Nicholas K.R."/>
            <person name="Ray D.A."/>
            <person name="Kube M."/>
            <person name="Reinhardt R."/>
            <person name="Pringle T.H."/>
            <person name="Taylor J."/>
            <person name="Jones R.C."/>
            <person name="Nixon B."/>
            <person name="Dacheux J.L."/>
            <person name="Niwa H."/>
            <person name="Sekita Y."/>
            <person name="Huang X."/>
            <person name="Stark A."/>
            <person name="Kheradpour P."/>
            <person name="Kellis M."/>
            <person name="Flicek P."/>
            <person name="Chen Y."/>
            <person name="Webber C."/>
            <person name="Hardison R."/>
            <person name="Nelson J."/>
            <person name="Hallsworth-Pepin K."/>
            <person name="Delehaunty K."/>
            <person name="Markovic C."/>
            <person name="Minx P."/>
            <person name="Feng Y."/>
            <person name="Kremitzki C."/>
            <person name="Mitreva M."/>
            <person name="Glasscock J."/>
            <person name="Wylie T."/>
            <person name="Wohldmann P."/>
            <person name="Thiru P."/>
            <person name="Nhan M.N."/>
            <person name="Pohl C.S."/>
            <person name="Smith S.M."/>
            <person name="Hou S."/>
            <person name="Nefedov M."/>
            <person name="de Jong P.J."/>
            <person name="Renfree M.B."/>
            <person name="Mardis E.R."/>
            <person name="Wilson R.K."/>
        </authorList>
    </citation>
    <scope>NUCLEOTIDE SEQUENCE [LARGE SCALE GENOMIC DNA]</scope>
    <source>
        <strain evidence="23 24">Glennie</strain>
    </source>
</reference>
<dbReference type="AlphaFoldDB" id="A0A6I8PPE1"/>
<dbReference type="PANTHER" id="PTHR10410">
    <property type="entry name" value="EUKARYOTIC TRANSLATION INITIATION FACTOR 3 -RELATED"/>
    <property type="match status" value="1"/>
</dbReference>
<evidence type="ECO:0000313" key="24">
    <source>
        <dbReference type="Proteomes" id="UP000002279"/>
    </source>
</evidence>
<evidence type="ECO:0000256" key="10">
    <source>
        <dbReference type="ARBA" id="ARBA00023049"/>
    </source>
</evidence>
<dbReference type="PROSITE" id="PS50090">
    <property type="entry name" value="MYB_LIKE"/>
    <property type="match status" value="1"/>
</dbReference>
<dbReference type="FunFam" id="1.10.10.10:FF:000193">
    <property type="entry name" value="histone H2A deubiquitinase MYSM1 isoform X1"/>
    <property type="match status" value="1"/>
</dbReference>
<dbReference type="SUPFAM" id="SSF102712">
    <property type="entry name" value="JAB1/MPN domain"/>
    <property type="match status" value="1"/>
</dbReference>
<feature type="domain" description="HTH myb-type" evidence="22">
    <location>
        <begin position="101"/>
        <end position="148"/>
    </location>
</feature>
<evidence type="ECO:0000313" key="23">
    <source>
        <dbReference type="Ensembl" id="ENSOANP00000054149.1"/>
    </source>
</evidence>
<keyword evidence="9" id="KW-0805">Transcription regulation</keyword>
<dbReference type="InterPro" id="IPR001005">
    <property type="entry name" value="SANT/Myb"/>
</dbReference>
<dbReference type="FunFam" id="1.10.10.60:FF:000151">
    <property type="entry name" value="histone H2A deubiquitinase MYSM1 isoform X2"/>
    <property type="match status" value="1"/>
</dbReference>
<dbReference type="GO" id="GO:0045944">
    <property type="term" value="P:positive regulation of transcription by RNA polymerase II"/>
    <property type="evidence" value="ECO:0000318"/>
    <property type="project" value="GO_Central"/>
</dbReference>
<evidence type="ECO:0000256" key="8">
    <source>
        <dbReference type="ARBA" id="ARBA00022853"/>
    </source>
</evidence>
<dbReference type="GO" id="GO:0046872">
    <property type="term" value="F:metal ion binding"/>
    <property type="evidence" value="ECO:0007669"/>
    <property type="project" value="UniProtKB-KW"/>
</dbReference>
<evidence type="ECO:0000259" key="21">
    <source>
        <dbReference type="PROSITE" id="PS51293"/>
    </source>
</evidence>
<evidence type="ECO:0000256" key="3">
    <source>
        <dbReference type="ARBA" id="ARBA00022670"/>
    </source>
</evidence>
<feature type="compositionally biased region" description="Gly residues" evidence="17">
    <location>
        <begin position="1"/>
        <end position="10"/>
    </location>
</feature>
<feature type="region of interest" description="Disordered" evidence="17">
    <location>
        <begin position="1"/>
        <end position="32"/>
    </location>
</feature>
<dbReference type="Pfam" id="PF01398">
    <property type="entry name" value="JAB"/>
    <property type="match status" value="1"/>
</dbReference>
<keyword evidence="6" id="KW-0378">Hydrolase</keyword>
<feature type="compositionally biased region" description="Basic and acidic residues" evidence="17">
    <location>
        <begin position="400"/>
        <end position="415"/>
    </location>
</feature>
<feature type="domain" description="MPN" evidence="19">
    <location>
        <begin position="461"/>
        <end position="593"/>
    </location>
</feature>
<evidence type="ECO:0000256" key="12">
    <source>
        <dbReference type="ARBA" id="ARBA00023159"/>
    </source>
</evidence>
<evidence type="ECO:0000259" key="20">
    <source>
        <dbReference type="PROSITE" id="PS50934"/>
    </source>
</evidence>
<keyword evidence="11" id="KW-0238">DNA-binding</keyword>
<dbReference type="SUPFAM" id="SSF46689">
    <property type="entry name" value="Homeodomain-like"/>
    <property type="match status" value="2"/>
</dbReference>
<protein>
    <recommendedName>
        <fullName evidence="16">Deubiquitinase MYSM1</fullName>
    </recommendedName>
    <alternativeName>
        <fullName evidence="15">Myb-like, SWIRM and MPN domain-containing protein 1</fullName>
    </alternativeName>
</protein>
<keyword evidence="4" id="KW-0479">Metal-binding</keyword>
<evidence type="ECO:0000256" key="1">
    <source>
        <dbReference type="ARBA" id="ARBA00004123"/>
    </source>
</evidence>
<evidence type="ECO:0000259" key="18">
    <source>
        <dbReference type="PROSITE" id="PS50090"/>
    </source>
</evidence>
<dbReference type="PROSITE" id="PS51294">
    <property type="entry name" value="HTH_MYB"/>
    <property type="match status" value="1"/>
</dbReference>
<feature type="domain" description="Myb-like" evidence="18">
    <location>
        <begin position="94"/>
        <end position="144"/>
    </location>
</feature>
<evidence type="ECO:0000256" key="2">
    <source>
        <dbReference type="ARBA" id="ARBA00007194"/>
    </source>
</evidence>
<dbReference type="Gene3D" id="3.40.140.10">
    <property type="entry name" value="Cytidine Deaminase, domain 2"/>
    <property type="match status" value="1"/>
</dbReference>
<dbReference type="Pfam" id="PF00249">
    <property type="entry name" value="Myb_DNA-binding"/>
    <property type="match status" value="1"/>
</dbReference>
<dbReference type="PROSITE" id="PS50249">
    <property type="entry name" value="MPN"/>
    <property type="match status" value="1"/>
</dbReference>
<dbReference type="Ensembl" id="ENSOANT00000070736.1">
    <property type="protein sequence ID" value="ENSOANP00000054149.1"/>
    <property type="gene ID" value="ENSOANG00000037593.1"/>
</dbReference>
<evidence type="ECO:0000259" key="22">
    <source>
        <dbReference type="PROSITE" id="PS51294"/>
    </source>
</evidence>
<evidence type="ECO:0000256" key="7">
    <source>
        <dbReference type="ARBA" id="ARBA00022833"/>
    </source>
</evidence>
<dbReference type="CDD" id="cd08067">
    <property type="entry name" value="MPN_2A_DUB"/>
    <property type="match status" value="1"/>
</dbReference>
<evidence type="ECO:0000256" key="5">
    <source>
        <dbReference type="ARBA" id="ARBA00022786"/>
    </source>
</evidence>
<dbReference type="InterPro" id="IPR017884">
    <property type="entry name" value="SANT_dom"/>
</dbReference>
<evidence type="ECO:0000256" key="9">
    <source>
        <dbReference type="ARBA" id="ARBA00023015"/>
    </source>
</evidence>
<feature type="compositionally biased region" description="Basic and acidic residues" evidence="17">
    <location>
        <begin position="177"/>
        <end position="198"/>
    </location>
</feature>
<dbReference type="SMART" id="SM00232">
    <property type="entry name" value="JAB_MPN"/>
    <property type="match status" value="1"/>
</dbReference>
<evidence type="ECO:0000256" key="15">
    <source>
        <dbReference type="ARBA" id="ARBA00032256"/>
    </source>
</evidence>
<dbReference type="InParanoid" id="A0A6I8PPE1"/>
<dbReference type="GO" id="GO:0006338">
    <property type="term" value="P:chromatin remodeling"/>
    <property type="evidence" value="ECO:0000318"/>
    <property type="project" value="GO_Central"/>
</dbReference>
<evidence type="ECO:0000256" key="14">
    <source>
        <dbReference type="ARBA" id="ARBA00023242"/>
    </source>
</evidence>
<dbReference type="Bgee" id="ENSOANG00000037593">
    <property type="expression patterns" value="Expressed in heart and 7 other cell types or tissues"/>
</dbReference>
<keyword evidence="7" id="KW-0862">Zinc</keyword>
<dbReference type="GeneTree" id="ENSGT00940000157721"/>
<dbReference type="Pfam" id="PF04433">
    <property type="entry name" value="SWIRM"/>
    <property type="match status" value="1"/>
</dbReference>
<dbReference type="InterPro" id="IPR007526">
    <property type="entry name" value="SWIRM"/>
</dbReference>
<dbReference type="Proteomes" id="UP000002279">
    <property type="component" value="Chromosome 18"/>
</dbReference>
<feature type="domain" description="SWIRM" evidence="20">
    <location>
        <begin position="269"/>
        <end position="367"/>
    </location>
</feature>
<dbReference type="InterPro" id="IPR000555">
    <property type="entry name" value="JAMM/MPN+_dom"/>
</dbReference>
<feature type="domain" description="SANT" evidence="21">
    <location>
        <begin position="97"/>
        <end position="148"/>
    </location>
</feature>
<dbReference type="GO" id="GO:0006508">
    <property type="term" value="P:proteolysis"/>
    <property type="evidence" value="ECO:0007669"/>
    <property type="project" value="UniProtKB-KW"/>
</dbReference>
<keyword evidence="13" id="KW-0804">Transcription</keyword>
<dbReference type="Gene3D" id="1.10.10.60">
    <property type="entry name" value="Homeodomain-like"/>
    <property type="match status" value="1"/>
</dbReference>
<dbReference type="PROSITE" id="PS51293">
    <property type="entry name" value="SANT"/>
    <property type="match status" value="1"/>
</dbReference>
<dbReference type="GO" id="GO:0008237">
    <property type="term" value="F:metallopeptidase activity"/>
    <property type="evidence" value="ECO:0007669"/>
    <property type="project" value="UniProtKB-KW"/>
</dbReference>
<comment type="similarity">
    <text evidence="2">Belongs to the peptidase M67A family. MYSM1 subfamily.</text>
</comment>
<dbReference type="GO" id="GO:0003713">
    <property type="term" value="F:transcription coactivator activity"/>
    <property type="evidence" value="ECO:0000318"/>
    <property type="project" value="GO_Central"/>
</dbReference>